<dbReference type="PANTHER" id="PTHR21248">
    <property type="entry name" value="CARDIOLIPIN SYNTHASE"/>
    <property type="match status" value="1"/>
</dbReference>
<organism evidence="2 3">
    <name type="scientific">Marinobacter salinisoli</name>
    <dbReference type="NCBI Taxonomy" id="2769486"/>
    <lineage>
        <taxon>Bacteria</taxon>
        <taxon>Pseudomonadati</taxon>
        <taxon>Pseudomonadota</taxon>
        <taxon>Gammaproteobacteria</taxon>
        <taxon>Pseudomonadales</taxon>
        <taxon>Marinobacteraceae</taxon>
        <taxon>Marinobacter</taxon>
    </lineage>
</organism>
<dbReference type="Pfam" id="PF13091">
    <property type="entry name" value="PLDc_2"/>
    <property type="match status" value="2"/>
</dbReference>
<dbReference type="InterPro" id="IPR001736">
    <property type="entry name" value="PLipase_D/transphosphatidylase"/>
</dbReference>
<gene>
    <name evidence="2" type="ORF">LPB19_08580</name>
</gene>
<proteinExistence type="predicted"/>
<protein>
    <submittedName>
        <fullName evidence="2">Phospholipase D family protein</fullName>
    </submittedName>
</protein>
<dbReference type="CDD" id="cd09111">
    <property type="entry name" value="PLDc_ymdC_like_1"/>
    <property type="match status" value="1"/>
</dbReference>
<accession>A0ABX7MMD1</accession>
<evidence type="ECO:0000313" key="2">
    <source>
        <dbReference type="EMBL" id="QSP93294.1"/>
    </source>
</evidence>
<reference evidence="2 3" key="1">
    <citation type="submission" date="2021-03" db="EMBL/GenBank/DDBJ databases">
        <title>Genome sequencing of Marinobacter sp. LPB0319.</title>
        <authorList>
            <person name="Kim J."/>
        </authorList>
    </citation>
    <scope>NUCLEOTIDE SEQUENCE [LARGE SCALE GENOMIC DNA]</scope>
    <source>
        <strain evidence="2 3">LPB0319</strain>
    </source>
</reference>
<sequence>MNIHLTFLSRRWCCLGLLILIGAGCSSLKPIERPPEYTAPPAHTAFWDAVDPTASVNWHSLLDHGPRALDVRLKAIDSAAESIDFQTFLWFFDTAGAMVLDHIVRAADRNVTVRILVDDTFLVHENELLLALAEHPNIEYRVFNPFKRRSGGLVTRQLLNLSEFRRLDHRMHNKAMVVDNRIAIVGGRNIADEYFGLSDTFNFRDLELLLGGPIVQEISATFDDYWNDQWSFPIETLSHKKASQEQLAEARRVTDLSQHLHVEKPAEDLMVMWREIIRQADTGKTLLYSDDPPDGNPKNREEEPIQVANELVHLFDNAESEILIVSAYLIPTPDLQGAVKRALDRGVRVRILTNSIGSNNHLAAHSAYRNHIYTLLDMGAELSEVRTNARDRQRYMLTPIGRKKLALHAKALVIDDDKVFIGSANLDPRSLRINTEMGLLVISNQFNKTVRDAVEGDFLTANAWHLELRENGKIYWVADDRTLEFQPATSFMQRIEDWFFSHLPIEGAL</sequence>
<name>A0ABX7MMD1_9GAMM</name>
<dbReference type="Proteomes" id="UP000663555">
    <property type="component" value="Chromosome"/>
</dbReference>
<dbReference type="PROSITE" id="PS50035">
    <property type="entry name" value="PLD"/>
    <property type="match status" value="2"/>
</dbReference>
<dbReference type="CDD" id="cd09113">
    <property type="entry name" value="PLDc_ymdC_like_2"/>
    <property type="match status" value="1"/>
</dbReference>
<keyword evidence="3" id="KW-1185">Reference proteome</keyword>
<evidence type="ECO:0000313" key="3">
    <source>
        <dbReference type="Proteomes" id="UP000663555"/>
    </source>
</evidence>
<evidence type="ECO:0000259" key="1">
    <source>
        <dbReference type="PROSITE" id="PS50035"/>
    </source>
</evidence>
<dbReference type="EMBL" id="CP071247">
    <property type="protein sequence ID" value="QSP93294.1"/>
    <property type="molecule type" value="Genomic_DNA"/>
</dbReference>
<feature type="domain" description="PLD phosphodiesterase" evidence="1">
    <location>
        <begin position="167"/>
        <end position="194"/>
    </location>
</feature>
<dbReference type="SMART" id="SM00155">
    <property type="entry name" value="PLDc"/>
    <property type="match status" value="2"/>
</dbReference>
<dbReference type="SUPFAM" id="SSF56024">
    <property type="entry name" value="Phospholipase D/nuclease"/>
    <property type="match status" value="2"/>
</dbReference>
<dbReference type="Gene3D" id="3.30.870.10">
    <property type="entry name" value="Endonuclease Chain A"/>
    <property type="match status" value="2"/>
</dbReference>
<dbReference type="RefSeq" id="WP_206642519.1">
    <property type="nucleotide sequence ID" value="NZ_CP071247.1"/>
</dbReference>
<feature type="domain" description="PLD phosphodiesterase" evidence="1">
    <location>
        <begin position="403"/>
        <end position="430"/>
    </location>
</feature>
<dbReference type="InterPro" id="IPR025202">
    <property type="entry name" value="PLD-like_dom"/>
</dbReference>
<dbReference type="PANTHER" id="PTHR21248:SF12">
    <property type="entry name" value="CARDIOLIPIN SYNTHASE C"/>
    <property type="match status" value="1"/>
</dbReference>